<dbReference type="OrthoDB" id="9779554at2"/>
<keyword evidence="7" id="KW-0769">Symport</keyword>
<proteinExistence type="inferred from homology"/>
<comment type="catalytic activity">
    <reaction evidence="10">
        <text>phosphate(in) + H(+)(in) = phosphate(out) + H(+)(out)</text>
        <dbReference type="Rhea" id="RHEA:29939"/>
        <dbReference type="ChEBI" id="CHEBI:15378"/>
        <dbReference type="ChEBI" id="CHEBI:43474"/>
    </reaction>
</comment>
<feature type="transmembrane region" description="Helical" evidence="11">
    <location>
        <begin position="89"/>
        <end position="110"/>
    </location>
</feature>
<gene>
    <name evidence="12" type="ORF">SAMN04488541_103313</name>
</gene>
<evidence type="ECO:0000313" key="12">
    <source>
        <dbReference type="EMBL" id="SFF42421.1"/>
    </source>
</evidence>
<name>A0A1I2IPI1_9BACT</name>
<dbReference type="AlphaFoldDB" id="A0A1I2IPI1"/>
<dbReference type="STRING" id="1003.SAMN04488541_103313"/>
<keyword evidence="6 11" id="KW-0812">Transmembrane</keyword>
<dbReference type="GO" id="GO:0015293">
    <property type="term" value="F:symporter activity"/>
    <property type="evidence" value="ECO:0007669"/>
    <property type="project" value="UniProtKB-KW"/>
</dbReference>
<organism evidence="12 13">
    <name type="scientific">Thermoflexibacter ruber</name>
    <dbReference type="NCBI Taxonomy" id="1003"/>
    <lineage>
        <taxon>Bacteria</taxon>
        <taxon>Pseudomonadati</taxon>
        <taxon>Bacteroidota</taxon>
        <taxon>Cytophagia</taxon>
        <taxon>Cytophagales</taxon>
        <taxon>Thermoflexibacteraceae</taxon>
        <taxon>Thermoflexibacter</taxon>
    </lineage>
</organism>
<comment type="subcellular location">
    <subcellularLocation>
        <location evidence="1">Cell membrane</location>
        <topology evidence="1">Multi-pass membrane protein</topology>
    </subcellularLocation>
    <subcellularLocation>
        <location evidence="11">Membrane</location>
        <topology evidence="11">Multi-pass membrane protein</topology>
    </subcellularLocation>
</comment>
<evidence type="ECO:0000256" key="6">
    <source>
        <dbReference type="ARBA" id="ARBA00022692"/>
    </source>
</evidence>
<feature type="transmembrane region" description="Helical" evidence="11">
    <location>
        <begin position="155"/>
        <end position="174"/>
    </location>
</feature>
<evidence type="ECO:0000256" key="7">
    <source>
        <dbReference type="ARBA" id="ARBA00022847"/>
    </source>
</evidence>
<evidence type="ECO:0000256" key="2">
    <source>
        <dbReference type="ARBA" id="ARBA00005342"/>
    </source>
</evidence>
<dbReference type="GO" id="GO:0005315">
    <property type="term" value="F:phosphate transmembrane transporter activity"/>
    <property type="evidence" value="ECO:0007669"/>
    <property type="project" value="InterPro"/>
</dbReference>
<feature type="transmembrane region" description="Helical" evidence="11">
    <location>
        <begin position="194"/>
        <end position="212"/>
    </location>
</feature>
<keyword evidence="4" id="KW-1003">Cell membrane</keyword>
<feature type="transmembrane region" description="Helical" evidence="11">
    <location>
        <begin position="424"/>
        <end position="448"/>
    </location>
</feature>
<feature type="transmembrane region" description="Helical" evidence="11">
    <location>
        <begin position="219"/>
        <end position="237"/>
    </location>
</feature>
<protein>
    <recommendedName>
        <fullName evidence="11">Phosphate transporter</fullName>
    </recommendedName>
</protein>
<dbReference type="Proteomes" id="UP000199513">
    <property type="component" value="Unassembled WGS sequence"/>
</dbReference>
<keyword evidence="13" id="KW-1185">Reference proteome</keyword>
<evidence type="ECO:0000256" key="11">
    <source>
        <dbReference type="RuleBase" id="RU363058"/>
    </source>
</evidence>
<dbReference type="Pfam" id="PF01384">
    <property type="entry name" value="PHO4"/>
    <property type="match status" value="1"/>
</dbReference>
<dbReference type="PANTHER" id="PTHR11101">
    <property type="entry name" value="PHOSPHATE TRANSPORTER"/>
    <property type="match status" value="1"/>
</dbReference>
<evidence type="ECO:0000256" key="8">
    <source>
        <dbReference type="ARBA" id="ARBA00022989"/>
    </source>
</evidence>
<feature type="transmembrane region" description="Helical" evidence="11">
    <location>
        <begin position="50"/>
        <end position="77"/>
    </location>
</feature>
<keyword evidence="8 11" id="KW-1133">Transmembrane helix</keyword>
<dbReference type="PANTHER" id="PTHR11101:SF65">
    <property type="entry name" value="LOW-AFFINITY INORGANIC PHOSPHATE TRANSPORTER PITA-RELATED"/>
    <property type="match status" value="1"/>
</dbReference>
<dbReference type="EMBL" id="FONY01000033">
    <property type="protein sequence ID" value="SFF42421.1"/>
    <property type="molecule type" value="Genomic_DNA"/>
</dbReference>
<evidence type="ECO:0000313" key="13">
    <source>
        <dbReference type="Proteomes" id="UP000199513"/>
    </source>
</evidence>
<keyword evidence="5 11" id="KW-0592">Phosphate transport</keyword>
<evidence type="ECO:0000256" key="1">
    <source>
        <dbReference type="ARBA" id="ARBA00004651"/>
    </source>
</evidence>
<evidence type="ECO:0000256" key="10">
    <source>
        <dbReference type="ARBA" id="ARBA00047348"/>
    </source>
</evidence>
<keyword evidence="9 11" id="KW-0472">Membrane</keyword>
<evidence type="ECO:0000256" key="4">
    <source>
        <dbReference type="ARBA" id="ARBA00022475"/>
    </source>
</evidence>
<accession>A0A1I2IPI1</accession>
<sequence length="450" mass="48486">MFELETTLLILLLITLLAAFGFEFVNGFHDTANAVATVIYTNSLSPVPAVVWSGFCNMMGVLLGGIGVAMGIVDLLPSDLQVGLSAREGILMVMALLTSAIAWNLGTWYYGIPCSSSHTLIGSIIGVGLAYSMLPNQAFGSGINWSKAGEIGISLLVSPLIGFTFSALLLILAKKFIKNPALFREPEKDKRPPAWIRGILMLTCTAVSFAHGNNDGQKGVGLVMLILICSLPTIYAINLQSDNYKELPALVQTIEKKVNKPDLQIETHKLTAVNKNLSNLKELLKSESNKNAQFIRVEIANLIKSLKGSKNQSPKLKEASEKVQSTIHYAPFWVILAISLCLGIGTMIGYKRIVVTIGEKIGKTHMTYSQGAAAETVAAGTIALSSFFSVPVSTTQVLSSGVAGTMLANDGTQNLQMGTLRSIFLAWVLTFPVTVALSVTFFFVYRLLFL</sequence>
<dbReference type="RefSeq" id="WP_091548587.1">
    <property type="nucleotide sequence ID" value="NZ_FONY01000033.1"/>
</dbReference>
<evidence type="ECO:0000256" key="9">
    <source>
        <dbReference type="ARBA" id="ARBA00023136"/>
    </source>
</evidence>
<dbReference type="InterPro" id="IPR001204">
    <property type="entry name" value="Phos_transporter"/>
</dbReference>
<dbReference type="GO" id="GO:0005886">
    <property type="term" value="C:plasma membrane"/>
    <property type="evidence" value="ECO:0007669"/>
    <property type="project" value="UniProtKB-SubCell"/>
</dbReference>
<reference evidence="12 13" key="1">
    <citation type="submission" date="2016-10" db="EMBL/GenBank/DDBJ databases">
        <authorList>
            <person name="de Groot N.N."/>
        </authorList>
    </citation>
    <scope>NUCLEOTIDE SEQUENCE [LARGE SCALE GENOMIC DNA]</scope>
    <source>
        <strain>GEY</strain>
        <strain evidence="13">DSM 9560</strain>
    </source>
</reference>
<dbReference type="GO" id="GO:0035435">
    <property type="term" value="P:phosphate ion transmembrane transport"/>
    <property type="evidence" value="ECO:0007669"/>
    <property type="project" value="TreeGrafter"/>
</dbReference>
<feature type="transmembrane region" description="Helical" evidence="11">
    <location>
        <begin position="330"/>
        <end position="350"/>
    </location>
</feature>
<evidence type="ECO:0000256" key="3">
    <source>
        <dbReference type="ARBA" id="ARBA00022448"/>
    </source>
</evidence>
<evidence type="ECO:0000256" key="5">
    <source>
        <dbReference type="ARBA" id="ARBA00022592"/>
    </source>
</evidence>
<feature type="transmembrane region" description="Helical" evidence="11">
    <location>
        <begin position="116"/>
        <end position="134"/>
    </location>
</feature>
<comment type="similarity">
    <text evidence="2">Belongs to the inorganic phosphate transporter (PiT) (TC 2.A.20) family. Pit subfamily.</text>
</comment>
<keyword evidence="3 11" id="KW-0813">Transport</keyword>